<keyword evidence="6" id="KW-1185">Reference proteome</keyword>
<comment type="caution">
    <text evidence="5">The sequence shown here is derived from an EMBL/GenBank/DDBJ whole genome shotgun (WGS) entry which is preliminary data.</text>
</comment>
<keyword evidence="3" id="KW-0804">Transcription</keyword>
<dbReference type="InterPro" id="IPR029016">
    <property type="entry name" value="GAF-like_dom_sf"/>
</dbReference>
<accession>A0ABT8ZT99</accession>
<evidence type="ECO:0000259" key="4">
    <source>
        <dbReference type="PROSITE" id="PS51078"/>
    </source>
</evidence>
<dbReference type="SUPFAM" id="SSF55781">
    <property type="entry name" value="GAF domain-like"/>
    <property type="match status" value="1"/>
</dbReference>
<dbReference type="InterPro" id="IPR014757">
    <property type="entry name" value="Tscrpt_reg_IclR_C"/>
</dbReference>
<evidence type="ECO:0000313" key="6">
    <source>
        <dbReference type="Proteomes" id="UP001176468"/>
    </source>
</evidence>
<dbReference type="PROSITE" id="PS51078">
    <property type="entry name" value="ICLR_ED"/>
    <property type="match status" value="1"/>
</dbReference>
<dbReference type="EMBL" id="JAUQSZ010000001">
    <property type="protein sequence ID" value="MDO7840790.1"/>
    <property type="molecule type" value="Genomic_DNA"/>
</dbReference>
<evidence type="ECO:0000313" key="5">
    <source>
        <dbReference type="EMBL" id="MDO7840790.1"/>
    </source>
</evidence>
<organism evidence="5 6">
    <name type="scientific">Sphingomonas immobilis</name>
    <dbReference type="NCBI Taxonomy" id="3063997"/>
    <lineage>
        <taxon>Bacteria</taxon>
        <taxon>Pseudomonadati</taxon>
        <taxon>Pseudomonadota</taxon>
        <taxon>Alphaproteobacteria</taxon>
        <taxon>Sphingomonadales</taxon>
        <taxon>Sphingomonadaceae</taxon>
        <taxon>Sphingomonas</taxon>
    </lineage>
</organism>
<dbReference type="PANTHER" id="PTHR30136">
    <property type="entry name" value="HELIX-TURN-HELIX TRANSCRIPTIONAL REGULATOR, ICLR FAMILY"/>
    <property type="match status" value="1"/>
</dbReference>
<keyword evidence="2" id="KW-0238">DNA-binding</keyword>
<proteinExistence type="predicted"/>
<feature type="domain" description="IclR-ED" evidence="4">
    <location>
        <begin position="69"/>
        <end position="248"/>
    </location>
</feature>
<evidence type="ECO:0000256" key="3">
    <source>
        <dbReference type="ARBA" id="ARBA00023163"/>
    </source>
</evidence>
<dbReference type="SMART" id="SM00346">
    <property type="entry name" value="HTH_ICLR"/>
    <property type="match status" value="1"/>
</dbReference>
<dbReference type="InterPro" id="IPR036390">
    <property type="entry name" value="WH_DNA-bd_sf"/>
</dbReference>
<gene>
    <name evidence="5" type="ORF">Q5H94_00485</name>
</gene>
<dbReference type="Pfam" id="PF01614">
    <property type="entry name" value="IclR_C"/>
    <property type="match status" value="1"/>
</dbReference>
<name>A0ABT8ZT99_9SPHN</name>
<protein>
    <submittedName>
        <fullName evidence="5">Helix-turn-helix domain-containing protein</fullName>
    </submittedName>
</protein>
<dbReference type="Pfam" id="PF09339">
    <property type="entry name" value="HTH_IclR"/>
    <property type="match status" value="1"/>
</dbReference>
<dbReference type="InterPro" id="IPR005471">
    <property type="entry name" value="Tscrpt_reg_IclR_N"/>
</dbReference>
<dbReference type="RefSeq" id="WP_304559018.1">
    <property type="nucleotide sequence ID" value="NZ_JAUQSZ010000001.1"/>
</dbReference>
<evidence type="ECO:0000256" key="1">
    <source>
        <dbReference type="ARBA" id="ARBA00023015"/>
    </source>
</evidence>
<evidence type="ECO:0000256" key="2">
    <source>
        <dbReference type="ARBA" id="ARBA00023125"/>
    </source>
</evidence>
<keyword evidence="1" id="KW-0805">Transcription regulation</keyword>
<dbReference type="Proteomes" id="UP001176468">
    <property type="component" value="Unassembled WGS sequence"/>
</dbReference>
<reference evidence="5" key="1">
    <citation type="submission" date="2023-07" db="EMBL/GenBank/DDBJ databases">
        <authorList>
            <person name="Kim M.K."/>
        </authorList>
    </citation>
    <scope>NUCLEOTIDE SEQUENCE</scope>
    <source>
        <strain evidence="5">CA1-15</strain>
    </source>
</reference>
<dbReference type="Gene3D" id="1.10.10.10">
    <property type="entry name" value="Winged helix-like DNA-binding domain superfamily/Winged helix DNA-binding domain"/>
    <property type="match status" value="1"/>
</dbReference>
<dbReference type="PANTHER" id="PTHR30136:SF35">
    <property type="entry name" value="HTH-TYPE TRANSCRIPTIONAL REGULATOR RV1719"/>
    <property type="match status" value="1"/>
</dbReference>
<dbReference type="Gene3D" id="3.30.450.40">
    <property type="match status" value="1"/>
</dbReference>
<dbReference type="InterPro" id="IPR036388">
    <property type="entry name" value="WH-like_DNA-bd_sf"/>
</dbReference>
<dbReference type="InterPro" id="IPR050707">
    <property type="entry name" value="HTH_MetabolicPath_Reg"/>
</dbReference>
<sequence>MKESTAKSALRVFAILELFQIRQEPLTLKDLVAALEIPTSSAEELLKCLCREGYLCFDTVTRTYMPTPKVTHLGSWVPDAMLMHGRLQECAQRLGMLTGEMIAVATANELFMQNIAFIPPTKVVDIRFSEDRVYPLVTSAMGVVWLSDKDEARIERLYRLSIARGLVDRTNLPLNRLLCRVEAVRGRDVAVIESSQHSSATMVAVAVPVSEARRRVILSIGGPSQRVHGDLSRIKDALAQEREWLLAA</sequence>
<dbReference type="SUPFAM" id="SSF46785">
    <property type="entry name" value="Winged helix' DNA-binding domain"/>
    <property type="match status" value="1"/>
</dbReference>